<dbReference type="Proteomes" id="UP000215694">
    <property type="component" value="Unassembled WGS sequence"/>
</dbReference>
<evidence type="ECO:0000313" key="10">
    <source>
        <dbReference type="Proteomes" id="UP000215694"/>
    </source>
</evidence>
<dbReference type="InterPro" id="IPR005548">
    <property type="entry name" value="Cell_div_FtsQ/DivIB_C"/>
</dbReference>
<dbReference type="AlphaFoldDB" id="A0A371IZ15"/>
<dbReference type="EMBL" id="NOJY02000051">
    <property type="protein sequence ID" value="RDY25725.1"/>
    <property type="molecule type" value="Genomic_DNA"/>
</dbReference>
<evidence type="ECO:0000256" key="5">
    <source>
        <dbReference type="ARBA" id="ARBA00022989"/>
    </source>
</evidence>
<sequence length="246" mass="28786">MKKRKKRRLNTGKVILVLSLVLMIITAIGVTVTSSMFDSKEVELVGNKELTKEEVIKILNISSNKNIFQYNINKMEKKLLEHNYIETVDIKRKFPDKLSITIKEKKEVAILSNKNNYCYIDSNGEFLKKIQEVEDKNKVIVTDIEYNIDKNNKISFKDEENKKRLLYLLNDLQDKKIYDRIANINFQNDDIINMKTINNIEILLPKDNNIDYNISRISEVLIDLQNKNKKNGTIDLVSSRNVVYRP</sequence>
<protein>
    <submittedName>
        <fullName evidence="9">Cell division protein FtsQ</fullName>
    </submittedName>
</protein>
<evidence type="ECO:0000256" key="6">
    <source>
        <dbReference type="ARBA" id="ARBA00023136"/>
    </source>
</evidence>
<comment type="caution">
    <text evidence="9">The sequence shown here is derived from an EMBL/GenBank/DDBJ whole genome shotgun (WGS) entry which is preliminary data.</text>
</comment>
<dbReference type="RefSeq" id="WP_094366417.1">
    <property type="nucleotide sequence ID" value="NZ_NOJY02000051.1"/>
</dbReference>
<evidence type="ECO:0000256" key="1">
    <source>
        <dbReference type="ARBA" id="ARBA00004370"/>
    </source>
</evidence>
<reference evidence="9 10" key="1">
    <citation type="journal article" date="2017" name="Genome Announc.">
        <title>Draft Genome Sequence of Romboutsia weinsteinii sp. nov. Strain CCRI-19649(T) Isolated from Surface Water.</title>
        <authorList>
            <person name="Maheux A.F."/>
            <person name="Boudreau D.K."/>
            <person name="Berube E."/>
            <person name="Boissinot M."/>
            <person name="Cantin P."/>
            <person name="Raymond F."/>
            <person name="Corbeil J."/>
            <person name="Omar R.F."/>
            <person name="Bergeron M.G."/>
        </authorList>
    </citation>
    <scope>NUCLEOTIDE SEQUENCE [LARGE SCALE GENOMIC DNA]</scope>
    <source>
        <strain evidence="9 10">CCRI-19649</strain>
    </source>
</reference>
<name>A0A371IZ15_9FIRM</name>
<keyword evidence="3 9" id="KW-0132">Cell division</keyword>
<evidence type="ECO:0000259" key="8">
    <source>
        <dbReference type="PROSITE" id="PS51779"/>
    </source>
</evidence>
<evidence type="ECO:0000256" key="7">
    <source>
        <dbReference type="ARBA" id="ARBA00023306"/>
    </source>
</evidence>
<proteinExistence type="predicted"/>
<dbReference type="Gene3D" id="3.10.20.310">
    <property type="entry name" value="membrane protein fhac"/>
    <property type="match status" value="1"/>
</dbReference>
<keyword evidence="2" id="KW-1003">Cell membrane</keyword>
<feature type="domain" description="POTRA" evidence="8">
    <location>
        <begin position="37"/>
        <end position="105"/>
    </location>
</feature>
<keyword evidence="10" id="KW-1185">Reference proteome</keyword>
<dbReference type="InterPro" id="IPR034746">
    <property type="entry name" value="POTRA"/>
</dbReference>
<keyword evidence="7" id="KW-0131">Cell cycle</keyword>
<keyword evidence="6" id="KW-0472">Membrane</keyword>
<dbReference type="OrthoDB" id="1758330at2"/>
<evidence type="ECO:0000313" key="9">
    <source>
        <dbReference type="EMBL" id="RDY25725.1"/>
    </source>
</evidence>
<evidence type="ECO:0000256" key="3">
    <source>
        <dbReference type="ARBA" id="ARBA00022618"/>
    </source>
</evidence>
<dbReference type="Pfam" id="PF08478">
    <property type="entry name" value="POTRA_1"/>
    <property type="match status" value="1"/>
</dbReference>
<comment type="subcellular location">
    <subcellularLocation>
        <location evidence="1">Membrane</location>
    </subcellularLocation>
</comment>
<dbReference type="PANTHER" id="PTHR37820">
    <property type="entry name" value="CELL DIVISION PROTEIN DIVIB"/>
    <property type="match status" value="1"/>
</dbReference>
<dbReference type="PANTHER" id="PTHR37820:SF1">
    <property type="entry name" value="CELL DIVISION PROTEIN FTSQ"/>
    <property type="match status" value="1"/>
</dbReference>
<accession>A0A371IZ15</accession>
<dbReference type="InterPro" id="IPR050487">
    <property type="entry name" value="FtsQ_DivIB"/>
</dbReference>
<gene>
    <name evidence="9" type="ORF">CHL78_016770</name>
</gene>
<organism evidence="9 10">
    <name type="scientific">Romboutsia weinsteinii</name>
    <dbReference type="NCBI Taxonomy" id="2020949"/>
    <lineage>
        <taxon>Bacteria</taxon>
        <taxon>Bacillati</taxon>
        <taxon>Bacillota</taxon>
        <taxon>Clostridia</taxon>
        <taxon>Peptostreptococcales</taxon>
        <taxon>Peptostreptococcaceae</taxon>
        <taxon>Romboutsia</taxon>
    </lineage>
</organism>
<dbReference type="PROSITE" id="PS51779">
    <property type="entry name" value="POTRA"/>
    <property type="match status" value="1"/>
</dbReference>
<keyword evidence="4" id="KW-0812">Transmembrane</keyword>
<evidence type="ECO:0000256" key="4">
    <source>
        <dbReference type="ARBA" id="ARBA00022692"/>
    </source>
</evidence>
<dbReference type="InterPro" id="IPR013685">
    <property type="entry name" value="POTRA_FtsQ_type"/>
</dbReference>
<evidence type="ECO:0000256" key="2">
    <source>
        <dbReference type="ARBA" id="ARBA00022475"/>
    </source>
</evidence>
<dbReference type="Pfam" id="PF03799">
    <property type="entry name" value="FtsQ_DivIB_C"/>
    <property type="match status" value="1"/>
</dbReference>
<keyword evidence="5" id="KW-1133">Transmembrane helix</keyword>
<dbReference type="GO" id="GO:0051301">
    <property type="term" value="P:cell division"/>
    <property type="evidence" value="ECO:0007669"/>
    <property type="project" value="UniProtKB-KW"/>
</dbReference>
<dbReference type="GO" id="GO:0005886">
    <property type="term" value="C:plasma membrane"/>
    <property type="evidence" value="ECO:0007669"/>
    <property type="project" value="TreeGrafter"/>
</dbReference>